<gene>
    <name evidence="4" type="ORF">V2H45_05420</name>
</gene>
<dbReference type="GO" id="GO:0015979">
    <property type="term" value="P:photosynthesis"/>
    <property type="evidence" value="ECO:0007669"/>
    <property type="project" value="InterPro"/>
</dbReference>
<dbReference type="SUPFAM" id="SSF46458">
    <property type="entry name" value="Globin-like"/>
    <property type="match status" value="1"/>
</dbReference>
<dbReference type="Proteomes" id="UP001333818">
    <property type="component" value="Unassembled WGS sequence"/>
</dbReference>
<keyword evidence="2" id="KW-0157">Chromophore</keyword>
<dbReference type="Pfam" id="PF00502">
    <property type="entry name" value="Phycobilisome"/>
    <property type="match status" value="1"/>
</dbReference>
<dbReference type="InterPro" id="IPR009050">
    <property type="entry name" value="Globin-like_sf"/>
</dbReference>
<keyword evidence="3" id="KW-0089">Bile pigment</keyword>
<dbReference type="RefSeq" id="WP_330482610.1">
    <property type="nucleotide sequence ID" value="NZ_JAZBJZ010000014.1"/>
</dbReference>
<evidence type="ECO:0000256" key="3">
    <source>
        <dbReference type="ARBA" id="ARBA00023307"/>
    </source>
</evidence>
<dbReference type="Gene3D" id="1.10.490.20">
    <property type="entry name" value="Phycocyanins"/>
    <property type="match status" value="1"/>
</dbReference>
<dbReference type="EMBL" id="JAZBJZ010000014">
    <property type="protein sequence ID" value="MEE3716183.1"/>
    <property type="molecule type" value="Genomic_DNA"/>
</dbReference>
<evidence type="ECO:0000256" key="1">
    <source>
        <dbReference type="ARBA" id="ARBA00008182"/>
    </source>
</evidence>
<dbReference type="CDD" id="cd08919">
    <property type="entry name" value="PBP-like"/>
    <property type="match status" value="1"/>
</dbReference>
<evidence type="ECO:0000313" key="5">
    <source>
        <dbReference type="Proteomes" id="UP001333818"/>
    </source>
</evidence>
<sequence>MLTINRVLEDRSREVERVYLKDSDLGVLERYASDFAHRAKTYNLLRDRSEDIVQRSIQLMSLNYPNMIAKLADRCKYDMSNVLRYIALAILRDDEQFFRDQMGDWLSTVLCAYQVSTECSMAYRKMQEVINTQLPNECAILIKPYIDMTVMSLSRND</sequence>
<comment type="similarity">
    <text evidence="1">Belongs to the phycobiliprotein family.</text>
</comment>
<reference evidence="4" key="1">
    <citation type="submission" date="2024-01" db="EMBL/GenBank/DDBJ databases">
        <title>Bank of Algae and Cyanobacteria of the Azores (BACA) strain genomes.</title>
        <authorList>
            <person name="Luz R."/>
            <person name="Cordeiro R."/>
            <person name="Fonseca A."/>
            <person name="Goncalves V."/>
        </authorList>
    </citation>
    <scope>NUCLEOTIDE SEQUENCE</scope>
    <source>
        <strain evidence="4">BACA0141</strain>
    </source>
</reference>
<organism evidence="4 5">
    <name type="scientific">Tumidithrix elongata BACA0141</name>
    <dbReference type="NCBI Taxonomy" id="2716417"/>
    <lineage>
        <taxon>Bacteria</taxon>
        <taxon>Bacillati</taxon>
        <taxon>Cyanobacteriota</taxon>
        <taxon>Cyanophyceae</taxon>
        <taxon>Pseudanabaenales</taxon>
        <taxon>Pseudanabaenaceae</taxon>
        <taxon>Tumidithrix</taxon>
        <taxon>Tumidithrix elongata</taxon>
    </lineage>
</organism>
<proteinExistence type="inferred from homology"/>
<evidence type="ECO:0000256" key="2">
    <source>
        <dbReference type="ARBA" id="ARBA00022991"/>
    </source>
</evidence>
<comment type="caution">
    <text evidence="4">The sequence shown here is derived from an EMBL/GenBank/DDBJ whole genome shotgun (WGS) entry which is preliminary data.</text>
</comment>
<evidence type="ECO:0000313" key="4">
    <source>
        <dbReference type="EMBL" id="MEE3716183.1"/>
    </source>
</evidence>
<dbReference type="InterPro" id="IPR038719">
    <property type="entry name" value="Phycobilisome_asu/bsu_sf"/>
</dbReference>
<dbReference type="AlphaFoldDB" id="A0AAW9PZ27"/>
<dbReference type="InterPro" id="IPR012128">
    <property type="entry name" value="Phycobilisome_asu/bsu"/>
</dbReference>
<name>A0AAW9PZ27_9CYAN</name>
<accession>A0AAW9PZ27</accession>
<protein>
    <submittedName>
        <fullName evidence="4">Phycocyanin</fullName>
    </submittedName>
</protein>
<dbReference type="GO" id="GO:0030089">
    <property type="term" value="C:phycobilisome"/>
    <property type="evidence" value="ECO:0007669"/>
    <property type="project" value="InterPro"/>
</dbReference>
<keyword evidence="5" id="KW-1185">Reference proteome</keyword>